<gene>
    <name evidence="2" type="ORF">SAMN04488136_13035</name>
</gene>
<keyword evidence="1" id="KW-0812">Transmembrane</keyword>
<reference evidence="2 3" key="1">
    <citation type="submission" date="2016-10" db="EMBL/GenBank/DDBJ databases">
        <authorList>
            <person name="de Groot N.N."/>
        </authorList>
    </citation>
    <scope>NUCLEOTIDE SEQUENCE [LARGE SCALE GENOMIC DNA]</scope>
    <source>
        <strain evidence="2 3">CGMCC 1.10228</strain>
    </source>
</reference>
<evidence type="ECO:0000313" key="3">
    <source>
        <dbReference type="Proteomes" id="UP000198854"/>
    </source>
</evidence>
<protein>
    <submittedName>
        <fullName evidence="2">Uncharacterized protein</fullName>
    </submittedName>
</protein>
<evidence type="ECO:0000256" key="1">
    <source>
        <dbReference type="SAM" id="Phobius"/>
    </source>
</evidence>
<keyword evidence="1" id="KW-1133">Transmembrane helix</keyword>
<feature type="transmembrane region" description="Helical" evidence="1">
    <location>
        <begin position="195"/>
        <end position="214"/>
    </location>
</feature>
<accession>A0A1G8FFF6</accession>
<dbReference type="Proteomes" id="UP000198854">
    <property type="component" value="Unassembled WGS sequence"/>
</dbReference>
<organism evidence="2 3">
    <name type="scientific">Vibrio xiamenensis</name>
    <dbReference type="NCBI Taxonomy" id="861298"/>
    <lineage>
        <taxon>Bacteria</taxon>
        <taxon>Pseudomonadati</taxon>
        <taxon>Pseudomonadota</taxon>
        <taxon>Gammaproteobacteria</taxon>
        <taxon>Vibrionales</taxon>
        <taxon>Vibrionaceae</taxon>
        <taxon>Vibrio</taxon>
    </lineage>
</organism>
<keyword evidence="3" id="KW-1185">Reference proteome</keyword>
<evidence type="ECO:0000313" key="2">
    <source>
        <dbReference type="EMBL" id="SDH80846.1"/>
    </source>
</evidence>
<dbReference type="RefSeq" id="WP_143015661.1">
    <property type="nucleotide sequence ID" value="NZ_FNDD01000030.1"/>
</dbReference>
<name>A0A1G8FFF6_9VIBR</name>
<dbReference type="EMBL" id="FNDD01000030">
    <property type="protein sequence ID" value="SDH80846.1"/>
    <property type="molecule type" value="Genomic_DNA"/>
</dbReference>
<proteinExistence type="predicted"/>
<keyword evidence="1" id="KW-0472">Membrane</keyword>
<dbReference type="STRING" id="861298.SAMN04488136_13035"/>
<dbReference type="AlphaFoldDB" id="A0A1G8FFF6"/>
<sequence>MEYKVHLESLHDGLFRLLDRIKWTDMVFASILIVGLSSLAGEYMSYKSRVEFLHAQLPEFNKLSSPIHNAYEQVSPGKYYLDSAVAIPTAKGTLSTDVSLSLRLAVNGTYLTEGTIDEIYFHHTGIWTEGNDEIVLRPLVGTGLHLPVFDRLYLKEVSDEAFMVESKYHNDLVFSKSEVIEILPKVNAFNILSRLSFQLMVALIFSLKVVLFLVSRRQLK</sequence>